<dbReference type="EMBL" id="CP001739">
    <property type="protein sequence ID" value="ACZ08747.1"/>
    <property type="molecule type" value="Genomic_DNA"/>
</dbReference>
<gene>
    <name evidence="2" type="ordered locus">Sterm_1890</name>
</gene>
<keyword evidence="1" id="KW-0732">Signal</keyword>
<evidence type="ECO:0000256" key="1">
    <source>
        <dbReference type="SAM" id="SignalP"/>
    </source>
</evidence>
<dbReference type="HOGENOM" id="CLU_2234710_0_0_0"/>
<evidence type="ECO:0000313" key="2">
    <source>
        <dbReference type="EMBL" id="ACZ08747.1"/>
    </source>
</evidence>
<dbReference type="KEGG" id="str:Sterm_1890"/>
<keyword evidence="3" id="KW-1185">Reference proteome</keyword>
<evidence type="ECO:0000313" key="3">
    <source>
        <dbReference type="Proteomes" id="UP000000845"/>
    </source>
</evidence>
<dbReference type="AlphaFoldDB" id="D1AJ59"/>
<proteinExistence type="predicted"/>
<feature type="signal peptide" evidence="1">
    <location>
        <begin position="1"/>
        <end position="20"/>
    </location>
</feature>
<reference evidence="2 3" key="2">
    <citation type="journal article" date="2010" name="Stand. Genomic Sci.">
        <title>Complete genome sequence of Sebaldella termitidis type strain (NCTC 11300).</title>
        <authorList>
            <person name="Harmon-Smith M."/>
            <person name="Celia L."/>
            <person name="Chertkov O."/>
            <person name="Lapidus A."/>
            <person name="Copeland A."/>
            <person name="Glavina Del Rio T."/>
            <person name="Nolan M."/>
            <person name="Lucas S."/>
            <person name="Tice H."/>
            <person name="Cheng J.F."/>
            <person name="Han C."/>
            <person name="Detter J.C."/>
            <person name="Bruce D."/>
            <person name="Goodwin L."/>
            <person name="Pitluck S."/>
            <person name="Pati A."/>
            <person name="Liolios K."/>
            <person name="Ivanova N."/>
            <person name="Mavromatis K."/>
            <person name="Mikhailova N."/>
            <person name="Chen A."/>
            <person name="Palaniappan K."/>
            <person name="Land M."/>
            <person name="Hauser L."/>
            <person name="Chang Y.J."/>
            <person name="Jeffries C.D."/>
            <person name="Brettin T."/>
            <person name="Goker M."/>
            <person name="Beck B."/>
            <person name="Bristow J."/>
            <person name="Eisen J.A."/>
            <person name="Markowitz V."/>
            <person name="Hugenholtz P."/>
            <person name="Kyrpides N.C."/>
            <person name="Klenk H.P."/>
            <person name="Chen F."/>
        </authorList>
    </citation>
    <scope>NUCLEOTIDE SEQUENCE [LARGE SCALE GENOMIC DNA]</scope>
    <source>
        <strain evidence="3">ATCC 33386 / NCTC 11300</strain>
    </source>
</reference>
<protein>
    <submittedName>
        <fullName evidence="2">Uncharacterized protein</fullName>
    </submittedName>
</protein>
<organism evidence="2 3">
    <name type="scientific">Sebaldella termitidis (strain ATCC 33386 / NCTC 11300)</name>
    <dbReference type="NCBI Taxonomy" id="526218"/>
    <lineage>
        <taxon>Bacteria</taxon>
        <taxon>Fusobacteriati</taxon>
        <taxon>Fusobacteriota</taxon>
        <taxon>Fusobacteriia</taxon>
        <taxon>Fusobacteriales</taxon>
        <taxon>Leptotrichiaceae</taxon>
        <taxon>Sebaldella</taxon>
    </lineage>
</organism>
<dbReference type="STRING" id="526218.Sterm_1890"/>
<accession>D1AJ59</accession>
<reference evidence="3" key="1">
    <citation type="submission" date="2009-09" db="EMBL/GenBank/DDBJ databases">
        <title>The complete chromosome of Sebaldella termitidis ATCC 33386.</title>
        <authorList>
            <consortium name="US DOE Joint Genome Institute (JGI-PGF)"/>
            <person name="Lucas S."/>
            <person name="Copeland A."/>
            <person name="Lapidus A."/>
            <person name="Glavina del Rio T."/>
            <person name="Dalin E."/>
            <person name="Tice H."/>
            <person name="Bruce D."/>
            <person name="Goodwin L."/>
            <person name="Pitluck S."/>
            <person name="Kyrpides N."/>
            <person name="Mavromatis K."/>
            <person name="Ivanova N."/>
            <person name="Mikhailova N."/>
            <person name="Sims D."/>
            <person name="Meincke L."/>
            <person name="Brettin T."/>
            <person name="Detter J.C."/>
            <person name="Han C."/>
            <person name="Larimer F."/>
            <person name="Land M."/>
            <person name="Hauser L."/>
            <person name="Markowitz V."/>
            <person name="Cheng J.F."/>
            <person name="Hugenholtz P."/>
            <person name="Woyke T."/>
            <person name="Wu D."/>
            <person name="Eisen J.A."/>
        </authorList>
    </citation>
    <scope>NUCLEOTIDE SEQUENCE [LARGE SCALE GENOMIC DNA]</scope>
    <source>
        <strain evidence="3">ATCC 33386 / NCTC 11300</strain>
    </source>
</reference>
<feature type="chain" id="PRO_5003020803" evidence="1">
    <location>
        <begin position="21"/>
        <end position="112"/>
    </location>
</feature>
<dbReference type="Proteomes" id="UP000000845">
    <property type="component" value="Chromosome"/>
</dbReference>
<name>D1AJ59_SEBTE</name>
<sequence length="112" mass="12981">MKKLIIAFICTCACLTAAFAYLLFSDSIREEKIEDLLEAKYGYISDNSKYLELDFDVHKDGKDIYINVTVDDDFYIAKIDFNKSIFDNYVKQIKETARSKSKGENIIVNSYF</sequence>
<dbReference type="RefSeq" id="WP_012861341.1">
    <property type="nucleotide sequence ID" value="NC_013517.1"/>
</dbReference>